<dbReference type="GO" id="GO:0001228">
    <property type="term" value="F:DNA-binding transcription activator activity, RNA polymerase II-specific"/>
    <property type="evidence" value="ECO:0007669"/>
    <property type="project" value="TreeGrafter"/>
</dbReference>
<dbReference type="InterPro" id="IPR050936">
    <property type="entry name" value="AP-1-like"/>
</dbReference>
<sequence length="465" mass="51786">MSICRDAPLQSLRNMDLMQAIDGSPWQYVWAQDISVDYPIFYYPFRRWRPPTKDTGNDGLRLNRKMLIMYQRPKQAEPPGPRRRTQGLLTAHEGASAGEMRGLAGLPGLRRERNGAKPPDLEPFASGFAKVANRREQLRKAQKTFRDRRDQYLQTLEKTVQRQQGNEARLQNEVEHLKRELVATKLRLADREAKLSQFRESSDPSNHSRNGWRNFAYPSRENGANAYLTPSSESAASDAESFASSNTTLVWIETKNDQPVQLHVQLQGGDGTNAATSNTSSLSPNPLMQAGLLPAYVSQLDVVVVAMEFVLKLESPCLPHLRANAEDSIPASTARGSVRSSPHGHVHTASAALLCCSPSSSPLTASQSPSTPSLATSTTAPSWPIHKATLERLLDISETLPLDQALELTPVQAWRCIAQTPNFNMLEVDFLHHMSDKLLAHVRCYGFGAVVRRDFLMKLLAEVLW</sequence>
<evidence type="ECO:0000256" key="4">
    <source>
        <dbReference type="SAM" id="MobiDB-lite"/>
    </source>
</evidence>
<dbReference type="PANTHER" id="PTHR40621">
    <property type="entry name" value="TRANSCRIPTION FACTOR KAPC-RELATED"/>
    <property type="match status" value="1"/>
</dbReference>
<dbReference type="InterPro" id="IPR046347">
    <property type="entry name" value="bZIP_sf"/>
</dbReference>
<dbReference type="CDD" id="cd14688">
    <property type="entry name" value="bZIP_YAP"/>
    <property type="match status" value="1"/>
</dbReference>
<dbReference type="AlphaFoldDB" id="A0A1C1CXV8"/>
<dbReference type="GO" id="GO:0000976">
    <property type="term" value="F:transcription cis-regulatory region binding"/>
    <property type="evidence" value="ECO:0007669"/>
    <property type="project" value="InterPro"/>
</dbReference>
<evidence type="ECO:0000256" key="2">
    <source>
        <dbReference type="ARBA" id="ARBA00023242"/>
    </source>
</evidence>
<accession>A0A1C1CXV8</accession>
<dbReference type="PANTHER" id="PTHR40621:SF6">
    <property type="entry name" value="AP-1-LIKE TRANSCRIPTION FACTOR YAP1-RELATED"/>
    <property type="match status" value="1"/>
</dbReference>
<proteinExistence type="predicted"/>
<keyword evidence="6" id="KW-1185">Reference proteome</keyword>
<protein>
    <recommendedName>
        <fullName evidence="7">BZIP domain-containing protein</fullName>
    </recommendedName>
</protein>
<dbReference type="Gene3D" id="1.20.5.170">
    <property type="match status" value="1"/>
</dbReference>
<reference evidence="6" key="1">
    <citation type="submission" date="2015-07" db="EMBL/GenBank/DDBJ databases">
        <authorList>
            <person name="Teixeira M.M."/>
            <person name="Souza R.C."/>
            <person name="Almeida L.G."/>
            <person name="Vicente V.A."/>
            <person name="de Hoog S."/>
            <person name="Bocca A.L."/>
            <person name="de Almeida S.R."/>
            <person name="Vasconcelos A.T."/>
            <person name="Felipe M.S."/>
        </authorList>
    </citation>
    <scope>NUCLEOTIDE SEQUENCE [LARGE SCALE GENOMIC DNA]</scope>
    <source>
        <strain evidence="6">KSF</strain>
    </source>
</reference>
<dbReference type="GO" id="GO:0090575">
    <property type="term" value="C:RNA polymerase II transcription regulator complex"/>
    <property type="evidence" value="ECO:0007669"/>
    <property type="project" value="TreeGrafter"/>
</dbReference>
<comment type="caution">
    <text evidence="5">The sequence shown here is derived from an EMBL/GenBank/DDBJ whole genome shotgun (WGS) entry which is preliminary data.</text>
</comment>
<dbReference type="STRING" id="86049.A0A1C1CXV8"/>
<dbReference type="Proteomes" id="UP000094526">
    <property type="component" value="Unassembled WGS sequence"/>
</dbReference>
<dbReference type="VEuPathDB" id="FungiDB:CLCR_09883"/>
<evidence type="ECO:0008006" key="7">
    <source>
        <dbReference type="Google" id="ProtNLM"/>
    </source>
</evidence>
<dbReference type="SUPFAM" id="SSF57959">
    <property type="entry name" value="Leucine zipper domain"/>
    <property type="match status" value="1"/>
</dbReference>
<organism evidence="5 6">
    <name type="scientific">Cladophialophora carrionii</name>
    <dbReference type="NCBI Taxonomy" id="86049"/>
    <lineage>
        <taxon>Eukaryota</taxon>
        <taxon>Fungi</taxon>
        <taxon>Dikarya</taxon>
        <taxon>Ascomycota</taxon>
        <taxon>Pezizomycotina</taxon>
        <taxon>Eurotiomycetes</taxon>
        <taxon>Chaetothyriomycetidae</taxon>
        <taxon>Chaetothyriales</taxon>
        <taxon>Herpotrichiellaceae</taxon>
        <taxon>Cladophialophora</taxon>
    </lineage>
</organism>
<dbReference type="EMBL" id="LGRB01000008">
    <property type="protein sequence ID" value="OCT53373.1"/>
    <property type="molecule type" value="Genomic_DNA"/>
</dbReference>
<comment type="subcellular location">
    <subcellularLocation>
        <location evidence="1">Nucleus</location>
    </subcellularLocation>
</comment>
<evidence type="ECO:0000313" key="5">
    <source>
        <dbReference type="EMBL" id="OCT53373.1"/>
    </source>
</evidence>
<gene>
    <name evidence="5" type="ORF">CLCR_09883</name>
</gene>
<evidence type="ECO:0000313" key="6">
    <source>
        <dbReference type="Proteomes" id="UP000094526"/>
    </source>
</evidence>
<keyword evidence="3" id="KW-0175">Coiled coil</keyword>
<keyword evidence="2" id="KW-0539">Nucleus</keyword>
<evidence type="ECO:0000256" key="3">
    <source>
        <dbReference type="SAM" id="Coils"/>
    </source>
</evidence>
<dbReference type="OrthoDB" id="2590011at2759"/>
<feature type="coiled-coil region" evidence="3">
    <location>
        <begin position="153"/>
        <end position="194"/>
    </location>
</feature>
<name>A0A1C1CXV8_9EURO</name>
<feature type="region of interest" description="Disordered" evidence="4">
    <location>
        <begin position="195"/>
        <end position="216"/>
    </location>
</feature>
<dbReference type="VEuPathDB" id="FungiDB:G647_00343"/>
<evidence type="ECO:0000256" key="1">
    <source>
        <dbReference type="ARBA" id="ARBA00004123"/>
    </source>
</evidence>